<evidence type="ECO:0000256" key="1">
    <source>
        <dbReference type="SAM" id="SignalP"/>
    </source>
</evidence>
<organism evidence="2 3">
    <name type="scientific">Iphiclides podalirius</name>
    <name type="common">scarce swallowtail</name>
    <dbReference type="NCBI Taxonomy" id="110791"/>
    <lineage>
        <taxon>Eukaryota</taxon>
        <taxon>Metazoa</taxon>
        <taxon>Ecdysozoa</taxon>
        <taxon>Arthropoda</taxon>
        <taxon>Hexapoda</taxon>
        <taxon>Insecta</taxon>
        <taxon>Pterygota</taxon>
        <taxon>Neoptera</taxon>
        <taxon>Endopterygota</taxon>
        <taxon>Lepidoptera</taxon>
        <taxon>Glossata</taxon>
        <taxon>Ditrysia</taxon>
        <taxon>Papilionoidea</taxon>
        <taxon>Papilionidae</taxon>
        <taxon>Papilioninae</taxon>
        <taxon>Iphiclides</taxon>
    </lineage>
</organism>
<reference evidence="2" key="1">
    <citation type="submission" date="2022-03" db="EMBL/GenBank/DDBJ databases">
        <authorList>
            <person name="Martin H S."/>
        </authorList>
    </citation>
    <scope>NUCLEOTIDE SEQUENCE</scope>
</reference>
<feature type="signal peptide" evidence="1">
    <location>
        <begin position="1"/>
        <end position="15"/>
    </location>
</feature>
<gene>
    <name evidence="2" type="ORF">IPOD504_LOCUS16609</name>
</gene>
<feature type="chain" id="PRO_5045275526" evidence="1">
    <location>
        <begin position="16"/>
        <end position="70"/>
    </location>
</feature>
<accession>A0ABN8J6W3</accession>
<proteinExistence type="predicted"/>
<feature type="non-terminal residue" evidence="2">
    <location>
        <position position="70"/>
    </location>
</feature>
<keyword evidence="3" id="KW-1185">Reference proteome</keyword>
<dbReference type="Proteomes" id="UP000837857">
    <property type="component" value="Chromosome 8"/>
</dbReference>
<dbReference type="EMBL" id="OW152820">
    <property type="protein sequence ID" value="CAH2075232.1"/>
    <property type="molecule type" value="Genomic_DNA"/>
</dbReference>
<evidence type="ECO:0000313" key="3">
    <source>
        <dbReference type="Proteomes" id="UP000837857"/>
    </source>
</evidence>
<keyword evidence="1" id="KW-0732">Signal</keyword>
<sequence>MCALLVISLTVYTLQYQIPSNINGVVGDNNWDLMVRQKRQLENFDTDETSQDEEEPGFWDKEMEILQILL</sequence>
<name>A0ABN8J6W3_9NEOP</name>
<protein>
    <submittedName>
        <fullName evidence="2">Uncharacterized protein</fullName>
    </submittedName>
</protein>
<evidence type="ECO:0000313" key="2">
    <source>
        <dbReference type="EMBL" id="CAH2075232.1"/>
    </source>
</evidence>